<proteinExistence type="predicted"/>
<evidence type="ECO:0000313" key="1">
    <source>
        <dbReference type="EMBL" id="ALV04525.1"/>
    </source>
</evidence>
<protein>
    <submittedName>
        <fullName evidence="1">Uncharacterized protein</fullName>
    </submittedName>
</protein>
<reference evidence="1 2" key="1">
    <citation type="submission" date="2015-12" db="EMBL/GenBank/DDBJ databases">
        <title>Complete genome of Roseateles depolymerans KCTC 42856.</title>
        <authorList>
            <person name="Kim K.M."/>
        </authorList>
    </citation>
    <scope>NUCLEOTIDE SEQUENCE [LARGE SCALE GENOMIC DNA]</scope>
    <source>
        <strain evidence="1 2">KCTC 42856</strain>
    </source>
</reference>
<dbReference type="AlphaFoldDB" id="A0A0U3M7H9"/>
<dbReference type="Proteomes" id="UP000060699">
    <property type="component" value="Chromosome"/>
</dbReference>
<dbReference type="KEGG" id="rdp:RD2015_19"/>
<evidence type="ECO:0000313" key="2">
    <source>
        <dbReference type="Proteomes" id="UP000060699"/>
    </source>
</evidence>
<name>A0A0U3M7H9_9BURK</name>
<dbReference type="STRING" id="76731.RD2015_19"/>
<dbReference type="PATRIC" id="fig|76731.3.peg.19"/>
<dbReference type="EMBL" id="CP013729">
    <property type="protein sequence ID" value="ALV04525.1"/>
    <property type="molecule type" value="Genomic_DNA"/>
</dbReference>
<accession>A0A0U3M7H9</accession>
<organism evidence="1 2">
    <name type="scientific">Roseateles depolymerans</name>
    <dbReference type="NCBI Taxonomy" id="76731"/>
    <lineage>
        <taxon>Bacteria</taxon>
        <taxon>Pseudomonadati</taxon>
        <taxon>Pseudomonadota</taxon>
        <taxon>Betaproteobacteria</taxon>
        <taxon>Burkholderiales</taxon>
        <taxon>Sphaerotilaceae</taxon>
        <taxon>Roseateles</taxon>
    </lineage>
</organism>
<gene>
    <name evidence="1" type="ORF">RD2015_19</name>
</gene>
<sequence length="243" mass="26322">MLAIDAQLLAAAERFEAVELSPVAPLGACSVVGPSHQNRVLSALRSTEVVSDPTNVLALECSLRMRASSAIDVHLATSHRVLRTQPFPKQPGYAQHFRLFALGSGGLERKDHAFTVEAVALHVRTMLAGLSRLEQLGYSLHRPRVEVLVSAEKRQLGARIADILCADVQPLEHPYYCGGLRYRIWVPAPDGGELPLADGGVFDWLGQLSSNRRAVFIGSGLGSQLIALRFARQSPNHPLPLTG</sequence>
<keyword evidence="2" id="KW-1185">Reference proteome</keyword>